<evidence type="ECO:0000259" key="2">
    <source>
        <dbReference type="Pfam" id="PF19270"/>
    </source>
</evidence>
<dbReference type="CDD" id="cd09917">
    <property type="entry name" value="F-box_SF"/>
    <property type="match status" value="1"/>
</dbReference>
<evidence type="ECO:0000256" key="1">
    <source>
        <dbReference type="ARBA" id="ARBA00022786"/>
    </source>
</evidence>
<reference evidence="3 4" key="1">
    <citation type="submission" date="2016-03" db="EMBL/GenBank/DDBJ databases">
        <authorList>
            <person name="Devillers H."/>
        </authorList>
    </citation>
    <scope>NUCLEOTIDE SEQUENCE [LARGE SCALE GENOMIC DNA]</scope>
    <source>
        <strain evidence="3">CBS 6772</strain>
    </source>
</reference>
<dbReference type="EMBL" id="LT598491">
    <property type="protein sequence ID" value="SCW04233.1"/>
    <property type="molecule type" value="Genomic_DNA"/>
</dbReference>
<dbReference type="PANTHER" id="PTHR12874:SF9">
    <property type="entry name" value="F-BOX ONLY PROTEIN 48"/>
    <property type="match status" value="1"/>
</dbReference>
<dbReference type="GO" id="GO:0005737">
    <property type="term" value="C:cytoplasm"/>
    <property type="evidence" value="ECO:0007669"/>
    <property type="project" value="TreeGrafter"/>
</dbReference>
<dbReference type="Proteomes" id="UP000190831">
    <property type="component" value="Chromosome H"/>
</dbReference>
<sequence>MASALGEHQIPSDGDPSAIEAVKLWERGVSKEKDGSMMDAIQFYRKALKMNEHVEKVYRQKVRTEIEISKKLQEVNISQKGPDFDSECNAEDGSEGNGELQPCWILDMLPTDLLLHIVREVVLTSGESWVNLSLTCSAFNKLCFHNSTPYKTFATLIYPLQRYDEVSMTLNGMSSAQQVEELFWKDDYPRMINERPYIKFRGIYISVVNYLRHGMNPEGSLSLIRPVHMITYYRYFRFYPDGTCLRCLTTDEPSTVVKNYHKGNYVKDSHICQWALSIDDNFGRLTIRRHDDKYHFTEELQIKNQALRKHHRLTWISSSATDKEGNRADFSLKNEKPFFFSRVKSYHDDSLAMSAHSD</sequence>
<dbReference type="GO" id="GO:0019005">
    <property type="term" value="C:SCF ubiquitin ligase complex"/>
    <property type="evidence" value="ECO:0007669"/>
    <property type="project" value="TreeGrafter"/>
</dbReference>
<protein>
    <submittedName>
        <fullName evidence="3">LAFE_0H09010g1_1</fullName>
    </submittedName>
</protein>
<dbReference type="AlphaFoldDB" id="A0A1G4MK34"/>
<evidence type="ECO:0000313" key="4">
    <source>
        <dbReference type="Proteomes" id="UP000190831"/>
    </source>
</evidence>
<dbReference type="Pfam" id="PF19270">
    <property type="entry name" value="FBO_C"/>
    <property type="match status" value="1"/>
</dbReference>
<gene>
    <name evidence="3" type="ORF">LAFE_0H09010G</name>
</gene>
<keyword evidence="1" id="KW-0833">Ubl conjugation pathway</keyword>
<dbReference type="OMA" id="RWNRLDF"/>
<name>A0A1G4MK34_LACFM</name>
<keyword evidence="4" id="KW-1185">Reference proteome</keyword>
<dbReference type="PANTHER" id="PTHR12874">
    <property type="entry name" value="F-BOX ONLY PROTEIN 48-RELATED"/>
    <property type="match status" value="1"/>
</dbReference>
<dbReference type="STRING" id="4955.A0A1G4MK34"/>
<proteinExistence type="predicted"/>
<dbReference type="SUPFAM" id="SSF81383">
    <property type="entry name" value="F-box domain"/>
    <property type="match status" value="1"/>
</dbReference>
<dbReference type="OrthoDB" id="2117972at2759"/>
<accession>A0A1G4MK34</accession>
<dbReference type="GO" id="GO:0031146">
    <property type="term" value="P:SCF-dependent proteasomal ubiquitin-dependent protein catabolic process"/>
    <property type="evidence" value="ECO:0007669"/>
    <property type="project" value="TreeGrafter"/>
</dbReference>
<organism evidence="3 4">
    <name type="scientific">Lachancea fermentati</name>
    <name type="common">Zygosaccharomyces fermentati</name>
    <dbReference type="NCBI Taxonomy" id="4955"/>
    <lineage>
        <taxon>Eukaryota</taxon>
        <taxon>Fungi</taxon>
        <taxon>Dikarya</taxon>
        <taxon>Ascomycota</taxon>
        <taxon>Saccharomycotina</taxon>
        <taxon>Saccharomycetes</taxon>
        <taxon>Saccharomycetales</taxon>
        <taxon>Saccharomycetaceae</taxon>
        <taxon>Lachancea</taxon>
    </lineage>
</organism>
<evidence type="ECO:0000313" key="3">
    <source>
        <dbReference type="EMBL" id="SCW04233.1"/>
    </source>
</evidence>
<dbReference type="InterPro" id="IPR036047">
    <property type="entry name" value="F-box-like_dom_sf"/>
</dbReference>
<dbReference type="InterPro" id="IPR045464">
    <property type="entry name" value="Hrt3/FBXO9_C"/>
</dbReference>
<feature type="domain" description="F-box protein Hrt3/FBXO9 C-terminal" evidence="2">
    <location>
        <begin position="184"/>
        <end position="276"/>
    </location>
</feature>